<dbReference type="EMBL" id="JAERRG010000006">
    <property type="protein sequence ID" value="MBL1114265.1"/>
    <property type="molecule type" value="Genomic_DNA"/>
</dbReference>
<comment type="caution">
    <text evidence="2">The sequence shown here is derived from an EMBL/GenBank/DDBJ whole genome shotgun (WGS) entry which is preliminary data.</text>
</comment>
<evidence type="ECO:0000256" key="1">
    <source>
        <dbReference type="SAM" id="SignalP"/>
    </source>
</evidence>
<name>A0ABS1PQJ1_9ACTN</name>
<evidence type="ECO:0008006" key="4">
    <source>
        <dbReference type="Google" id="ProtNLM"/>
    </source>
</evidence>
<protein>
    <recommendedName>
        <fullName evidence="4">DUF320 domain-containing protein</fullName>
    </recommendedName>
</protein>
<sequence length="82" mass="7861">MQIAKKAALVAATAGALALLGTGTAAADGYGGSDVPTSFNLSSLIVQDNHCNTSTGTTSSIGGVGPSGDMKIGSNCVNFIGG</sequence>
<feature type="chain" id="PRO_5046737775" description="DUF320 domain-containing protein" evidence="1">
    <location>
        <begin position="28"/>
        <end position="82"/>
    </location>
</feature>
<gene>
    <name evidence="2" type="ORF">JK364_17965</name>
</gene>
<keyword evidence="3" id="KW-1185">Reference proteome</keyword>
<feature type="signal peptide" evidence="1">
    <location>
        <begin position="1"/>
        <end position="27"/>
    </location>
</feature>
<organism evidence="2 3">
    <name type="scientific">Streptomyces endocoffeicus</name>
    <dbReference type="NCBI Taxonomy" id="2898945"/>
    <lineage>
        <taxon>Bacteria</taxon>
        <taxon>Bacillati</taxon>
        <taxon>Actinomycetota</taxon>
        <taxon>Actinomycetes</taxon>
        <taxon>Kitasatosporales</taxon>
        <taxon>Streptomycetaceae</taxon>
        <taxon>Streptomyces</taxon>
    </lineage>
</organism>
<dbReference type="RefSeq" id="WP_201852108.1">
    <property type="nucleotide sequence ID" value="NZ_JAERRG010000006.1"/>
</dbReference>
<evidence type="ECO:0000313" key="3">
    <source>
        <dbReference type="Proteomes" id="UP000621510"/>
    </source>
</evidence>
<dbReference type="Proteomes" id="UP000621510">
    <property type="component" value="Unassembled WGS sequence"/>
</dbReference>
<proteinExistence type="predicted"/>
<evidence type="ECO:0000313" key="2">
    <source>
        <dbReference type="EMBL" id="MBL1114265.1"/>
    </source>
</evidence>
<keyword evidence="1" id="KW-0732">Signal</keyword>
<accession>A0ABS1PQJ1</accession>
<reference evidence="2 3" key="1">
    <citation type="submission" date="2021-01" db="EMBL/GenBank/DDBJ databases">
        <title>WGS of actinomycetes isolated from Thailand.</title>
        <authorList>
            <person name="Thawai C."/>
        </authorList>
    </citation>
    <scope>NUCLEOTIDE SEQUENCE [LARGE SCALE GENOMIC DNA]</scope>
    <source>
        <strain evidence="2 3">CA3R110</strain>
    </source>
</reference>